<feature type="transmembrane region" description="Helical" evidence="10">
    <location>
        <begin position="210"/>
        <end position="230"/>
    </location>
</feature>
<dbReference type="Proteomes" id="UP000594260">
    <property type="component" value="Unplaced"/>
</dbReference>
<name>A0A7M7JLJ1_VARDE</name>
<accession>A0A7M7JLJ1</accession>
<feature type="transmembrane region" description="Helical" evidence="10">
    <location>
        <begin position="149"/>
        <end position="166"/>
    </location>
</feature>
<dbReference type="KEGG" id="vde:111247401"/>
<evidence type="ECO:0000256" key="4">
    <source>
        <dbReference type="ARBA" id="ARBA00022737"/>
    </source>
</evidence>
<evidence type="ECO:0000313" key="12">
    <source>
        <dbReference type="Proteomes" id="UP000594260"/>
    </source>
</evidence>
<keyword evidence="6 9" id="KW-0472">Membrane</keyword>
<sequence length="246" mass="26521">MELLRPFFENMFPGRCFDSLVLNWNIQDVQCLKMVLAKCLGYAMVVGGALVKLPQIVKIISAASATGLSLPSVLLDLAGVTATTAYNFDQQYPFSAYGEGAFLMAETILILCLALHYSGRGVLAATFIVAYAALCSSLFIYRLAPSSTLLWGQLLSAPIVIAGRLWQAFDNYKAGHTGQLSLVTQSLLFIGCLARIFTTLAETGDIAMTLSYSLASVANAILVVQVLYYWEATNCAVSKDNAKKSA</sequence>
<evidence type="ECO:0000256" key="3">
    <source>
        <dbReference type="ARBA" id="ARBA00022692"/>
    </source>
</evidence>
<feature type="transmembrane region" description="Helical" evidence="10">
    <location>
        <begin position="178"/>
        <end position="198"/>
    </location>
</feature>
<evidence type="ECO:0000256" key="7">
    <source>
        <dbReference type="ARBA" id="ARBA00038475"/>
    </source>
</evidence>
<organism evidence="11 12">
    <name type="scientific">Varroa destructor</name>
    <name type="common">Honeybee mite</name>
    <dbReference type="NCBI Taxonomy" id="109461"/>
    <lineage>
        <taxon>Eukaryota</taxon>
        <taxon>Metazoa</taxon>
        <taxon>Ecdysozoa</taxon>
        <taxon>Arthropoda</taxon>
        <taxon>Chelicerata</taxon>
        <taxon>Arachnida</taxon>
        <taxon>Acari</taxon>
        <taxon>Parasitiformes</taxon>
        <taxon>Mesostigmata</taxon>
        <taxon>Gamasina</taxon>
        <taxon>Dermanyssoidea</taxon>
        <taxon>Varroidae</taxon>
        <taxon>Varroa</taxon>
    </lineage>
</organism>
<reference evidence="11" key="1">
    <citation type="submission" date="2021-01" db="UniProtKB">
        <authorList>
            <consortium name="EnsemblMetazoa"/>
        </authorList>
    </citation>
    <scope>IDENTIFICATION</scope>
</reference>
<dbReference type="RefSeq" id="XP_022653983.1">
    <property type="nucleotide sequence ID" value="XM_022798248.1"/>
</dbReference>
<dbReference type="Gene3D" id="1.20.1280.290">
    <property type="match status" value="2"/>
</dbReference>
<dbReference type="GeneID" id="111247401"/>
<dbReference type="InterPro" id="IPR016817">
    <property type="entry name" value="MannP-dilichol_defect-1"/>
</dbReference>
<dbReference type="AlphaFoldDB" id="A0A7M7JLJ1"/>
<dbReference type="OMA" id="LQVLYYW"/>
<proteinExistence type="inferred from homology"/>
<evidence type="ECO:0000313" key="11">
    <source>
        <dbReference type="EnsemblMetazoa" id="XP_022653983"/>
    </source>
</evidence>
<dbReference type="FunCoup" id="A0A7M7JLJ1">
    <property type="interactions" value="720"/>
</dbReference>
<keyword evidence="3 9" id="KW-0812">Transmembrane</keyword>
<evidence type="ECO:0000256" key="1">
    <source>
        <dbReference type="ARBA" id="ARBA00004141"/>
    </source>
</evidence>
<keyword evidence="12" id="KW-1185">Reference proteome</keyword>
<feature type="transmembrane region" description="Helical" evidence="10">
    <location>
        <begin position="94"/>
        <end position="115"/>
    </location>
</feature>
<keyword evidence="4" id="KW-0677">Repeat</keyword>
<dbReference type="InterPro" id="IPR006603">
    <property type="entry name" value="PQ-loop_rpt"/>
</dbReference>
<dbReference type="EnsemblMetazoa" id="XM_022798248">
    <property type="protein sequence ID" value="XP_022653983"/>
    <property type="gene ID" value="LOC111247401"/>
</dbReference>
<feature type="transmembrane region" description="Helical" evidence="10">
    <location>
        <begin position="122"/>
        <end position="143"/>
    </location>
</feature>
<keyword evidence="5 9" id="KW-1133">Transmembrane helix</keyword>
<dbReference type="PIRSF" id="PIRSF023381">
    <property type="entry name" value="MannP-dilichol_defect-1p"/>
    <property type="match status" value="1"/>
</dbReference>
<dbReference type="GO" id="GO:0016020">
    <property type="term" value="C:membrane"/>
    <property type="evidence" value="ECO:0007669"/>
    <property type="project" value="UniProtKB-SubCell"/>
</dbReference>
<dbReference type="InParanoid" id="A0A7M7JLJ1"/>
<evidence type="ECO:0000256" key="10">
    <source>
        <dbReference type="SAM" id="Phobius"/>
    </source>
</evidence>
<protein>
    <recommendedName>
        <fullName evidence="8 9">Mannose-P-dolichol utilization defect 1 protein homolog</fullName>
    </recommendedName>
</protein>
<dbReference type="FunFam" id="1.20.1280.290:FF:000006">
    <property type="entry name" value="mannose-P-dolichol utilization defect 1 protein"/>
    <property type="match status" value="1"/>
</dbReference>
<evidence type="ECO:0000256" key="9">
    <source>
        <dbReference type="PIRNR" id="PIRNR023381"/>
    </source>
</evidence>
<evidence type="ECO:0000256" key="5">
    <source>
        <dbReference type="ARBA" id="ARBA00022989"/>
    </source>
</evidence>
<keyword evidence="2" id="KW-0813">Transport</keyword>
<dbReference type="PANTHER" id="PTHR12226">
    <property type="entry name" value="MANNOSE-P-DOLICHOL UTILIZATION DEFECT 1 LEC35 -RELATED"/>
    <property type="match status" value="1"/>
</dbReference>
<comment type="subcellular location">
    <subcellularLocation>
        <location evidence="1 9">Membrane</location>
        <topology evidence="1 9">Multi-pass membrane protein</topology>
    </subcellularLocation>
</comment>
<evidence type="ECO:0000256" key="6">
    <source>
        <dbReference type="ARBA" id="ARBA00023136"/>
    </source>
</evidence>
<dbReference type="PANTHER" id="PTHR12226:SF2">
    <property type="entry name" value="MANNOSE-P-DOLICHOL UTILIZATION DEFECT 1 PROTEIN"/>
    <property type="match status" value="1"/>
</dbReference>
<evidence type="ECO:0000256" key="2">
    <source>
        <dbReference type="ARBA" id="ARBA00022448"/>
    </source>
</evidence>
<comment type="similarity">
    <text evidence="7 9">Belongs to the MPDU1 (TC 2.A.43.3) family.</text>
</comment>
<dbReference type="SMART" id="SM00679">
    <property type="entry name" value="CTNS"/>
    <property type="match status" value="2"/>
</dbReference>
<dbReference type="OrthoDB" id="271506at2759"/>
<dbReference type="Pfam" id="PF04193">
    <property type="entry name" value="PQ-loop"/>
    <property type="match status" value="2"/>
</dbReference>
<evidence type="ECO:0000256" key="8">
    <source>
        <dbReference type="ARBA" id="ARBA00067517"/>
    </source>
</evidence>